<organism evidence="1 2">
    <name type="scientific">Aristolochia fimbriata</name>
    <name type="common">White veined hardy Dutchman's pipe vine</name>
    <dbReference type="NCBI Taxonomy" id="158543"/>
    <lineage>
        <taxon>Eukaryota</taxon>
        <taxon>Viridiplantae</taxon>
        <taxon>Streptophyta</taxon>
        <taxon>Embryophyta</taxon>
        <taxon>Tracheophyta</taxon>
        <taxon>Spermatophyta</taxon>
        <taxon>Magnoliopsida</taxon>
        <taxon>Magnoliidae</taxon>
        <taxon>Piperales</taxon>
        <taxon>Aristolochiaceae</taxon>
        <taxon>Aristolochia</taxon>
    </lineage>
</organism>
<sequence length="132" mass="13647">MGGCFVAWTVPRGSRARGHLDDVELCGKVLISGDSPDCLMLGAGVGDVGDCLAVMRLRLVHGVDTSEGGEEGEYNELECKIGGMESVVEPPTEIVVAGAIEGLVVPGGDVIGDGLGMEEGARRAGKMRPYCL</sequence>
<keyword evidence="2" id="KW-1185">Reference proteome</keyword>
<dbReference type="EMBL" id="JAINDJ010000006">
    <property type="protein sequence ID" value="KAG9444737.1"/>
    <property type="molecule type" value="Genomic_DNA"/>
</dbReference>
<comment type="caution">
    <text evidence="1">The sequence shown here is derived from an EMBL/GenBank/DDBJ whole genome shotgun (WGS) entry which is preliminary data.</text>
</comment>
<gene>
    <name evidence="1" type="ORF">H6P81_016077</name>
</gene>
<evidence type="ECO:0000313" key="1">
    <source>
        <dbReference type="EMBL" id="KAG9444737.1"/>
    </source>
</evidence>
<name>A0AAV7EAH3_ARIFI</name>
<evidence type="ECO:0000313" key="2">
    <source>
        <dbReference type="Proteomes" id="UP000825729"/>
    </source>
</evidence>
<reference evidence="1 2" key="1">
    <citation type="submission" date="2021-07" db="EMBL/GenBank/DDBJ databases">
        <title>The Aristolochia fimbriata genome: insights into angiosperm evolution, floral development and chemical biosynthesis.</title>
        <authorList>
            <person name="Jiao Y."/>
        </authorList>
    </citation>
    <scope>NUCLEOTIDE SEQUENCE [LARGE SCALE GENOMIC DNA]</scope>
    <source>
        <strain evidence="1">IBCAS-2021</strain>
        <tissue evidence="1">Leaf</tissue>
    </source>
</reference>
<dbReference type="Proteomes" id="UP000825729">
    <property type="component" value="Unassembled WGS sequence"/>
</dbReference>
<accession>A0AAV7EAH3</accession>
<dbReference type="AlphaFoldDB" id="A0AAV7EAH3"/>
<proteinExistence type="predicted"/>
<protein>
    <submittedName>
        <fullName evidence="1">Uncharacterized protein</fullName>
    </submittedName>
</protein>